<evidence type="ECO:0000313" key="4">
    <source>
        <dbReference type="Proteomes" id="UP000554837"/>
    </source>
</evidence>
<dbReference type="Gene3D" id="2.60.120.10">
    <property type="entry name" value="Jelly Rolls"/>
    <property type="match status" value="1"/>
</dbReference>
<feature type="domain" description="HTH cro/C1-type" evidence="2">
    <location>
        <begin position="28"/>
        <end position="79"/>
    </location>
</feature>
<proteinExistence type="predicted"/>
<protein>
    <submittedName>
        <fullName evidence="3">Transcriptional regulator with XRE-family HTH domain</fullName>
    </submittedName>
</protein>
<dbReference type="InterPro" id="IPR014710">
    <property type="entry name" value="RmlC-like_jellyroll"/>
</dbReference>
<keyword evidence="4" id="KW-1185">Reference proteome</keyword>
<dbReference type="InterPro" id="IPR011051">
    <property type="entry name" value="RmlC_Cupin_sf"/>
</dbReference>
<dbReference type="InterPro" id="IPR001387">
    <property type="entry name" value="Cro/C1-type_HTH"/>
</dbReference>
<organism evidence="3 4">
    <name type="scientific">Inhella inkyongensis</name>
    <dbReference type="NCBI Taxonomy" id="392593"/>
    <lineage>
        <taxon>Bacteria</taxon>
        <taxon>Pseudomonadati</taxon>
        <taxon>Pseudomonadota</taxon>
        <taxon>Betaproteobacteria</taxon>
        <taxon>Burkholderiales</taxon>
        <taxon>Sphaerotilaceae</taxon>
        <taxon>Inhella</taxon>
    </lineage>
</organism>
<dbReference type="GO" id="GO:0003677">
    <property type="term" value="F:DNA binding"/>
    <property type="evidence" value="ECO:0007669"/>
    <property type="project" value="UniProtKB-KW"/>
</dbReference>
<dbReference type="Gene3D" id="1.10.260.40">
    <property type="entry name" value="lambda repressor-like DNA-binding domains"/>
    <property type="match status" value="1"/>
</dbReference>
<dbReference type="CDD" id="cd02209">
    <property type="entry name" value="cupin_XRE_C"/>
    <property type="match status" value="1"/>
</dbReference>
<gene>
    <name evidence="3" type="ORF">HNQ51_002206</name>
</gene>
<name>A0A840S188_9BURK</name>
<evidence type="ECO:0000256" key="1">
    <source>
        <dbReference type="ARBA" id="ARBA00023125"/>
    </source>
</evidence>
<dbReference type="EMBL" id="JACHHO010000003">
    <property type="protein sequence ID" value="MBB5204887.1"/>
    <property type="molecule type" value="Genomic_DNA"/>
</dbReference>
<comment type="caution">
    <text evidence="3">The sequence shown here is derived from an EMBL/GenBank/DDBJ whole genome shotgun (WGS) entry which is preliminary data.</text>
</comment>
<dbReference type="SUPFAM" id="SSF47413">
    <property type="entry name" value="lambda repressor-like DNA-binding domains"/>
    <property type="match status" value="1"/>
</dbReference>
<keyword evidence="1" id="KW-0238">DNA-binding</keyword>
<dbReference type="GO" id="GO:0005829">
    <property type="term" value="C:cytosol"/>
    <property type="evidence" value="ECO:0007669"/>
    <property type="project" value="TreeGrafter"/>
</dbReference>
<dbReference type="RefSeq" id="WP_138855078.1">
    <property type="nucleotide sequence ID" value="NZ_CP040709.1"/>
</dbReference>
<sequence>MSETEIEPPAPTEAQALDQRLAQRLMTLRTAAGWSLEDLAQRSGISRATLSRLERAETSPTAHLLGRLCAAHGLTLSSLLAEVETLPVRHLGPAQQSQWEDPSLGFRRRMLAPPMRGFATELLECRLQPGAHIRYEHPPVAGLEHHLWLISGQLQLQLDGQVHRLRAGASLSYKLWGASQFDVPGKTEAHYLLAITQARP</sequence>
<dbReference type="PANTHER" id="PTHR46797:SF10">
    <property type="entry name" value="BLR1115 PROTEIN"/>
    <property type="match status" value="1"/>
</dbReference>
<dbReference type="Proteomes" id="UP000554837">
    <property type="component" value="Unassembled WGS sequence"/>
</dbReference>
<dbReference type="SMART" id="SM00530">
    <property type="entry name" value="HTH_XRE"/>
    <property type="match status" value="1"/>
</dbReference>
<evidence type="ECO:0000259" key="2">
    <source>
        <dbReference type="PROSITE" id="PS50943"/>
    </source>
</evidence>
<evidence type="ECO:0000313" key="3">
    <source>
        <dbReference type="EMBL" id="MBB5204887.1"/>
    </source>
</evidence>
<dbReference type="GO" id="GO:0003700">
    <property type="term" value="F:DNA-binding transcription factor activity"/>
    <property type="evidence" value="ECO:0007669"/>
    <property type="project" value="TreeGrafter"/>
</dbReference>
<reference evidence="3 4" key="1">
    <citation type="submission" date="2020-08" db="EMBL/GenBank/DDBJ databases">
        <title>Genomic Encyclopedia of Type Strains, Phase IV (KMG-IV): sequencing the most valuable type-strain genomes for metagenomic binning, comparative biology and taxonomic classification.</title>
        <authorList>
            <person name="Goeker M."/>
        </authorList>
    </citation>
    <scope>NUCLEOTIDE SEQUENCE [LARGE SCALE GENOMIC DNA]</scope>
    <source>
        <strain evidence="3 4">DSM 23958</strain>
    </source>
</reference>
<dbReference type="PROSITE" id="PS50943">
    <property type="entry name" value="HTH_CROC1"/>
    <property type="match status" value="1"/>
</dbReference>
<dbReference type="PANTHER" id="PTHR46797">
    <property type="entry name" value="HTH-TYPE TRANSCRIPTIONAL REGULATOR"/>
    <property type="match status" value="1"/>
</dbReference>
<dbReference type="CDD" id="cd00093">
    <property type="entry name" value="HTH_XRE"/>
    <property type="match status" value="1"/>
</dbReference>
<dbReference type="OrthoDB" id="73827at2"/>
<dbReference type="InterPro" id="IPR010982">
    <property type="entry name" value="Lambda_DNA-bd_dom_sf"/>
</dbReference>
<dbReference type="AlphaFoldDB" id="A0A840S188"/>
<dbReference type="Pfam" id="PF01381">
    <property type="entry name" value="HTH_3"/>
    <property type="match status" value="1"/>
</dbReference>
<dbReference type="InterPro" id="IPR050807">
    <property type="entry name" value="TransReg_Diox_bact_type"/>
</dbReference>
<dbReference type="SUPFAM" id="SSF51182">
    <property type="entry name" value="RmlC-like cupins"/>
    <property type="match status" value="1"/>
</dbReference>
<accession>A0A840S188</accession>